<evidence type="ECO:0000313" key="2">
    <source>
        <dbReference type="Proteomes" id="UP000182652"/>
    </source>
</evidence>
<dbReference type="Proteomes" id="UP000182652">
    <property type="component" value="Unassembled WGS sequence"/>
</dbReference>
<organism evidence="1 2">
    <name type="scientific">Arthrobacter woluwensis</name>
    <dbReference type="NCBI Taxonomy" id="156980"/>
    <lineage>
        <taxon>Bacteria</taxon>
        <taxon>Bacillati</taxon>
        <taxon>Actinomycetota</taxon>
        <taxon>Actinomycetes</taxon>
        <taxon>Micrococcales</taxon>
        <taxon>Micrococcaceae</taxon>
        <taxon>Arthrobacter</taxon>
    </lineage>
</organism>
<evidence type="ECO:0000313" key="1">
    <source>
        <dbReference type="EMBL" id="SEC32561.1"/>
    </source>
</evidence>
<sequence>MWSILLMGLGGLLIGGGISFIQQKKPRWLSIAFFVLAAMALAAAYLFTLDSK</sequence>
<accession>A0A1H4RLM4</accession>
<dbReference type="RefSeq" id="WP_169795526.1">
    <property type="nucleotide sequence ID" value="NZ_CP049819.1"/>
</dbReference>
<reference evidence="1 2" key="1">
    <citation type="submission" date="2016-10" db="EMBL/GenBank/DDBJ databases">
        <authorList>
            <person name="de Groot N.N."/>
        </authorList>
    </citation>
    <scope>NUCLEOTIDE SEQUENCE [LARGE SCALE GENOMIC DNA]</scope>
    <source>
        <strain evidence="1 2">DSM 10495</strain>
    </source>
</reference>
<protein>
    <submittedName>
        <fullName evidence="1">Uncharacterized protein</fullName>
    </submittedName>
</protein>
<dbReference type="AlphaFoldDB" id="A0A1H4RLM4"/>
<dbReference type="STRING" id="156980.SAMN04489745_2590"/>
<dbReference type="EMBL" id="FNSN01000003">
    <property type="protein sequence ID" value="SEC32561.1"/>
    <property type="molecule type" value="Genomic_DNA"/>
</dbReference>
<proteinExistence type="predicted"/>
<gene>
    <name evidence="1" type="ORF">SAMN04489745_2590</name>
</gene>
<name>A0A1H4RLM4_9MICC</name>
<keyword evidence="2" id="KW-1185">Reference proteome</keyword>